<comment type="caution">
    <text evidence="2">The sequence shown here is derived from an EMBL/GenBank/DDBJ whole genome shotgun (WGS) entry which is preliminary data.</text>
</comment>
<protein>
    <recommendedName>
        <fullName evidence="1">F-box domain-containing protein</fullName>
    </recommendedName>
</protein>
<dbReference type="PROSITE" id="PS50181">
    <property type="entry name" value="FBOX"/>
    <property type="match status" value="1"/>
</dbReference>
<dbReference type="InterPro" id="IPR001810">
    <property type="entry name" value="F-box_dom"/>
</dbReference>
<dbReference type="CDD" id="cd22150">
    <property type="entry name" value="F-box_CeFBXA-like"/>
    <property type="match status" value="1"/>
</dbReference>
<dbReference type="EMBL" id="PDUG01000005">
    <property type="protein sequence ID" value="PIC29731.1"/>
    <property type="molecule type" value="Genomic_DNA"/>
</dbReference>
<name>A0A2G5TRM3_9PELO</name>
<accession>A0A2G5TRM3</accession>
<dbReference type="PANTHER" id="PTHR23015:SF4">
    <property type="entry name" value="DUF38 DOMAIN-CONTAINING PROTEIN-RELATED"/>
    <property type="match status" value="1"/>
</dbReference>
<dbReference type="PANTHER" id="PTHR23015">
    <property type="entry name" value="UNCHARACTERIZED C.ELEGANS PROTEIN"/>
    <property type="match status" value="1"/>
</dbReference>
<sequence length="350" mass="40776">MSSIIEMPVLVMEKIIEFSDFKAVLTLRQVCRDFRNFIDVLRDSKLPDSAIKAIVIVSDYEEDDSKITMDFLFSDNHFDSFEYSEMEHSRTFETKENPERRTTTDLGDSNIVDVAIRDLEWILKFQKSDLNGSYFYFDDFRLHNDSSIYTLPIKVSNMLNVSGRKIKTRELSITTYNKSNNIMSVLPFADSETLTSLDLIPLEEGIIIIDEIAEIAKTEQWKATKELKCDFCLMNLNVEDICHFSRMKIKIPSITARDLDFLKKTYISSSKFVHAFFDLGCFNDIEEISDLWGPAFTPGLSKHFWYFRRKNSDEKVLRIEFYRNIEAFIFEIVESKDVPNGAVIHDYNGN</sequence>
<gene>
    <name evidence="2" type="primary">Cnig_chr_V.g21228</name>
    <name evidence="2" type="ORF">B9Z55_021228</name>
</gene>
<dbReference type="InterPro" id="IPR002900">
    <property type="entry name" value="DUF38/FTH_CAE_spp"/>
</dbReference>
<evidence type="ECO:0000313" key="3">
    <source>
        <dbReference type="Proteomes" id="UP000230233"/>
    </source>
</evidence>
<dbReference type="InterPro" id="IPR040161">
    <property type="entry name" value="FB224"/>
</dbReference>
<dbReference type="AlphaFoldDB" id="A0A2G5TRM3"/>
<organism evidence="2 3">
    <name type="scientific">Caenorhabditis nigoni</name>
    <dbReference type="NCBI Taxonomy" id="1611254"/>
    <lineage>
        <taxon>Eukaryota</taxon>
        <taxon>Metazoa</taxon>
        <taxon>Ecdysozoa</taxon>
        <taxon>Nematoda</taxon>
        <taxon>Chromadorea</taxon>
        <taxon>Rhabditida</taxon>
        <taxon>Rhabditina</taxon>
        <taxon>Rhabditomorpha</taxon>
        <taxon>Rhabditoidea</taxon>
        <taxon>Rhabditidae</taxon>
        <taxon>Peloderinae</taxon>
        <taxon>Caenorhabditis</taxon>
    </lineage>
</organism>
<evidence type="ECO:0000313" key="2">
    <source>
        <dbReference type="EMBL" id="PIC29731.1"/>
    </source>
</evidence>
<dbReference type="Pfam" id="PF00646">
    <property type="entry name" value="F-box"/>
    <property type="match status" value="1"/>
</dbReference>
<reference evidence="3" key="1">
    <citation type="submission" date="2017-10" db="EMBL/GenBank/DDBJ databases">
        <title>Rapid genome shrinkage in a self-fertile nematode reveals novel sperm competition proteins.</title>
        <authorList>
            <person name="Yin D."/>
            <person name="Schwarz E.M."/>
            <person name="Thomas C.G."/>
            <person name="Felde R.L."/>
            <person name="Korf I.F."/>
            <person name="Cutter A.D."/>
            <person name="Schartner C.M."/>
            <person name="Ralston E.J."/>
            <person name="Meyer B.J."/>
            <person name="Haag E.S."/>
        </authorList>
    </citation>
    <scope>NUCLEOTIDE SEQUENCE [LARGE SCALE GENOMIC DNA]</scope>
    <source>
        <strain evidence="3">JU1422</strain>
    </source>
</reference>
<keyword evidence="3" id="KW-1185">Reference proteome</keyword>
<feature type="domain" description="F-box" evidence="1">
    <location>
        <begin position="1"/>
        <end position="54"/>
    </location>
</feature>
<dbReference type="SMART" id="SM00256">
    <property type="entry name" value="FBOX"/>
    <property type="match status" value="1"/>
</dbReference>
<dbReference type="Pfam" id="PF01827">
    <property type="entry name" value="FTH"/>
    <property type="match status" value="1"/>
</dbReference>
<dbReference type="Proteomes" id="UP000230233">
    <property type="component" value="Chromosome V"/>
</dbReference>
<proteinExistence type="predicted"/>
<evidence type="ECO:0000259" key="1">
    <source>
        <dbReference type="PROSITE" id="PS50181"/>
    </source>
</evidence>
<dbReference type="GO" id="GO:0045087">
    <property type="term" value="P:innate immune response"/>
    <property type="evidence" value="ECO:0007669"/>
    <property type="project" value="TreeGrafter"/>
</dbReference>